<dbReference type="Pfam" id="PF06151">
    <property type="entry name" value="Trehalose_recp"/>
    <property type="match status" value="1"/>
</dbReference>
<dbReference type="InterPro" id="IPR009318">
    <property type="entry name" value="Gustatory_rcpt"/>
</dbReference>
<gene>
    <name evidence="9" type="ORF">HCN44_010283</name>
</gene>
<accession>A0A834XUF0</accession>
<keyword evidence="6 8" id="KW-0472">Membrane</keyword>
<comment type="caution">
    <text evidence="9">The sequence shown here is derived from an EMBL/GenBank/DDBJ whole genome shotgun (WGS) entry which is preliminary data.</text>
</comment>
<comment type="subcellular location">
    <subcellularLocation>
        <location evidence="1">Cell membrane</location>
        <topology evidence="1">Multi-pass membrane protein</topology>
    </subcellularLocation>
</comment>
<evidence type="ECO:0000256" key="4">
    <source>
        <dbReference type="ARBA" id="ARBA00022692"/>
    </source>
</evidence>
<feature type="transmembrane region" description="Helical" evidence="8">
    <location>
        <begin position="97"/>
        <end position="119"/>
    </location>
</feature>
<dbReference type="GO" id="GO:0005886">
    <property type="term" value="C:plasma membrane"/>
    <property type="evidence" value="ECO:0007669"/>
    <property type="project" value="UniProtKB-SubCell"/>
</dbReference>
<proteinExistence type="inferred from homology"/>
<comment type="similarity">
    <text evidence="2">Belongs to the insect chemoreceptor superfamily. Gustatory receptor (GR) family. Gr5a subfamily.</text>
</comment>
<dbReference type="Proteomes" id="UP000639338">
    <property type="component" value="Unassembled WGS sequence"/>
</dbReference>
<evidence type="ECO:0000256" key="6">
    <source>
        <dbReference type="ARBA" id="ARBA00023136"/>
    </source>
</evidence>
<evidence type="ECO:0000256" key="2">
    <source>
        <dbReference type="ARBA" id="ARBA00005327"/>
    </source>
</evidence>
<evidence type="ECO:0000256" key="1">
    <source>
        <dbReference type="ARBA" id="ARBA00004651"/>
    </source>
</evidence>
<evidence type="ECO:0000313" key="10">
    <source>
        <dbReference type="Proteomes" id="UP000639338"/>
    </source>
</evidence>
<evidence type="ECO:0008006" key="11">
    <source>
        <dbReference type="Google" id="ProtNLM"/>
    </source>
</evidence>
<dbReference type="PANTHER" id="PTHR21421:SF29">
    <property type="entry name" value="GUSTATORY RECEPTOR 5A FOR TREHALOSE-RELATED"/>
    <property type="match status" value="1"/>
</dbReference>
<evidence type="ECO:0000256" key="3">
    <source>
        <dbReference type="ARBA" id="ARBA00022475"/>
    </source>
</evidence>
<protein>
    <recommendedName>
        <fullName evidence="11">Gustatory receptor</fullName>
    </recommendedName>
</protein>
<evidence type="ECO:0000313" key="9">
    <source>
        <dbReference type="EMBL" id="KAF7993688.1"/>
    </source>
</evidence>
<evidence type="ECO:0000256" key="7">
    <source>
        <dbReference type="ARBA" id="ARBA00023170"/>
    </source>
</evidence>
<keyword evidence="5 8" id="KW-1133">Transmembrane helix</keyword>
<sequence>MRGKLLIEAFFGTQVAIGLTERYQAVNEHVSELIKSNCQPINWSRLKTHYEMLSDLVRETDRVISPLILLCISSNIYSICIYLLGGLVPIQDGIFNAIYFFGAFGLLVIKTIAVILFAARINDESKKPILLLSKCPVQGPTFEPQWLQIQLSVDDVALTAMNFFPITRKFLITVLYDFY</sequence>
<reference evidence="9 10" key="1">
    <citation type="submission" date="2020-08" db="EMBL/GenBank/DDBJ databases">
        <title>Aphidius gifuensis genome sequencing and assembly.</title>
        <authorList>
            <person name="Du Z."/>
        </authorList>
    </citation>
    <scope>NUCLEOTIDE SEQUENCE [LARGE SCALE GENOMIC DNA]</scope>
    <source>
        <strain evidence="9">YNYX2018</strain>
        <tissue evidence="9">Adults</tissue>
    </source>
</reference>
<dbReference type="EMBL" id="JACMRX010000003">
    <property type="protein sequence ID" value="KAF7993688.1"/>
    <property type="molecule type" value="Genomic_DNA"/>
</dbReference>
<dbReference type="GO" id="GO:0033041">
    <property type="term" value="F:sweet taste receptor activity"/>
    <property type="evidence" value="ECO:0007669"/>
    <property type="project" value="TreeGrafter"/>
</dbReference>
<dbReference type="PANTHER" id="PTHR21421">
    <property type="entry name" value="GUSTATORY RECEPTOR"/>
    <property type="match status" value="1"/>
</dbReference>
<keyword evidence="4 8" id="KW-0812">Transmembrane</keyword>
<feature type="transmembrane region" description="Helical" evidence="8">
    <location>
        <begin position="63"/>
        <end position="85"/>
    </location>
</feature>
<dbReference type="AlphaFoldDB" id="A0A834XUF0"/>
<keyword evidence="10" id="KW-1185">Reference proteome</keyword>
<dbReference type="OrthoDB" id="5800391at2759"/>
<organism evidence="9 10">
    <name type="scientific">Aphidius gifuensis</name>
    <name type="common">Parasitoid wasp</name>
    <dbReference type="NCBI Taxonomy" id="684658"/>
    <lineage>
        <taxon>Eukaryota</taxon>
        <taxon>Metazoa</taxon>
        <taxon>Ecdysozoa</taxon>
        <taxon>Arthropoda</taxon>
        <taxon>Hexapoda</taxon>
        <taxon>Insecta</taxon>
        <taxon>Pterygota</taxon>
        <taxon>Neoptera</taxon>
        <taxon>Endopterygota</taxon>
        <taxon>Hymenoptera</taxon>
        <taxon>Apocrita</taxon>
        <taxon>Ichneumonoidea</taxon>
        <taxon>Braconidae</taxon>
        <taxon>Aphidiinae</taxon>
        <taxon>Aphidius</taxon>
    </lineage>
</organism>
<name>A0A834XUF0_APHGI</name>
<keyword evidence="3" id="KW-1003">Cell membrane</keyword>
<keyword evidence="7" id="KW-0675">Receptor</keyword>
<evidence type="ECO:0000256" key="8">
    <source>
        <dbReference type="SAM" id="Phobius"/>
    </source>
</evidence>
<evidence type="ECO:0000256" key="5">
    <source>
        <dbReference type="ARBA" id="ARBA00022989"/>
    </source>
</evidence>